<accession>A0A512DW00</accession>
<name>A0A512DW00_9PROT</name>
<proteinExistence type="predicted"/>
<dbReference type="AlphaFoldDB" id="A0A512DW00"/>
<comment type="caution">
    <text evidence="1">The sequence shown here is derived from an EMBL/GenBank/DDBJ whole genome shotgun (WGS) entry which is preliminary data.</text>
</comment>
<gene>
    <name evidence="1" type="ORF">SAE02_47800</name>
</gene>
<sequence>MNKGRPEPSLDELLNDPILHALLARDGLTVGEVRRFLDEMKRRLRPAHRKAA</sequence>
<evidence type="ECO:0000313" key="2">
    <source>
        <dbReference type="Proteomes" id="UP000321523"/>
    </source>
</evidence>
<dbReference type="EMBL" id="BJYZ01000022">
    <property type="protein sequence ID" value="GEO40632.1"/>
    <property type="molecule type" value="Genomic_DNA"/>
</dbReference>
<keyword evidence="2" id="KW-1185">Reference proteome</keyword>
<evidence type="ECO:0000313" key="1">
    <source>
        <dbReference type="EMBL" id="GEO40632.1"/>
    </source>
</evidence>
<organism evidence="1 2">
    <name type="scientific">Skermanella aerolata</name>
    <dbReference type="NCBI Taxonomy" id="393310"/>
    <lineage>
        <taxon>Bacteria</taxon>
        <taxon>Pseudomonadati</taxon>
        <taxon>Pseudomonadota</taxon>
        <taxon>Alphaproteobacteria</taxon>
        <taxon>Rhodospirillales</taxon>
        <taxon>Azospirillaceae</taxon>
        <taxon>Skermanella</taxon>
    </lineage>
</organism>
<dbReference type="RefSeq" id="WP_157599345.1">
    <property type="nucleotide sequence ID" value="NZ_BJYZ01000022.1"/>
</dbReference>
<reference evidence="1 2" key="1">
    <citation type="submission" date="2019-07" db="EMBL/GenBank/DDBJ databases">
        <title>Whole genome shotgun sequence of Skermanella aerolata NBRC 106429.</title>
        <authorList>
            <person name="Hosoyama A."/>
            <person name="Uohara A."/>
            <person name="Ohji S."/>
            <person name="Ichikawa N."/>
        </authorList>
    </citation>
    <scope>NUCLEOTIDE SEQUENCE [LARGE SCALE GENOMIC DNA]</scope>
    <source>
        <strain evidence="1 2">NBRC 106429</strain>
    </source>
</reference>
<dbReference type="Proteomes" id="UP000321523">
    <property type="component" value="Unassembled WGS sequence"/>
</dbReference>
<protein>
    <submittedName>
        <fullName evidence="1">Uncharacterized protein</fullName>
    </submittedName>
</protein>